<keyword evidence="1" id="KW-0472">Membrane</keyword>
<organism evidence="2 3">
    <name type="scientific">Pseudomonas chlororaphis O6</name>
    <dbReference type="NCBI Taxonomy" id="1037915"/>
    <lineage>
        <taxon>Bacteria</taxon>
        <taxon>Pseudomonadati</taxon>
        <taxon>Pseudomonadota</taxon>
        <taxon>Gammaproteobacteria</taxon>
        <taxon>Pseudomonadales</taxon>
        <taxon>Pseudomonadaceae</taxon>
        <taxon>Pseudomonas</taxon>
    </lineage>
</organism>
<comment type="caution">
    <text evidence="2">The sequence shown here is derived from an EMBL/GenBank/DDBJ whole genome shotgun (WGS) entry which is preliminary data.</text>
</comment>
<keyword evidence="1" id="KW-0812">Transmembrane</keyword>
<accession>A0AB33WP25</accession>
<evidence type="ECO:0000313" key="2">
    <source>
        <dbReference type="EMBL" id="EIM14858.1"/>
    </source>
</evidence>
<protein>
    <recommendedName>
        <fullName evidence="4">Copper resistance protein</fullName>
    </recommendedName>
</protein>
<name>A0AB33WP25_9PSED</name>
<keyword evidence="1" id="KW-1133">Transmembrane helix</keyword>
<dbReference type="Proteomes" id="UP000003790">
    <property type="component" value="Chromosome"/>
</dbReference>
<evidence type="ECO:0000313" key="3">
    <source>
        <dbReference type="Proteomes" id="UP000003790"/>
    </source>
</evidence>
<dbReference type="AlphaFoldDB" id="A0AB33WP25"/>
<sequence>MILIKLSIALLARLKSIRHHQSRLYFMSWFRRHRQRLLHLTLVVWVLAMGVMAIQGCLVQPNHEIAAPHYAEQQVADDHALHASGCLQSCEDTVTAIKPALQHPALDALQWAALLLLTAAVILVLDPVKDFSFAALALKRPAPPKEPARLAFVRFND</sequence>
<evidence type="ECO:0008006" key="4">
    <source>
        <dbReference type="Google" id="ProtNLM"/>
    </source>
</evidence>
<gene>
    <name evidence="2" type="ORF">PchlO6_3186</name>
</gene>
<feature type="transmembrane region" description="Helical" evidence="1">
    <location>
        <begin position="108"/>
        <end position="125"/>
    </location>
</feature>
<reference evidence="2 3" key="1">
    <citation type="journal article" date="2012" name="PLoS Genet.">
        <title>Comparative Genomics of Plant-Associated Pseudomonas spp.: Insights into Diversity and Inheritance of Traits Involved in Multitrophic Interactions.</title>
        <authorList>
            <person name="Loper J.E."/>
            <person name="Hassan K.A."/>
            <person name="Mavrodi D.V."/>
            <person name="Davis E.W.II."/>
            <person name="Lim C.K."/>
            <person name="Shaffer B.T."/>
            <person name="Elbourne L.D."/>
            <person name="Stockwell V.O."/>
            <person name="Hartney S.L."/>
            <person name="Breakwell K."/>
            <person name="Henkels M.D."/>
            <person name="Tetu S.G."/>
            <person name="Rangel L.I."/>
            <person name="Kidarsa T.A."/>
            <person name="Wilson N.L."/>
            <person name="van de Mortel J.E."/>
            <person name="Song C."/>
            <person name="Blumhagen R."/>
            <person name="Radune D."/>
            <person name="Hostetler J.B."/>
            <person name="Brinkac L.M."/>
            <person name="Durkin A.S."/>
            <person name="Kluepfel D.A."/>
            <person name="Wechter W.P."/>
            <person name="Anderson A.J."/>
            <person name="Kim Y.C."/>
            <person name="Pierson L.S.III."/>
            <person name="Pierson E.A."/>
            <person name="Lindow S.E."/>
            <person name="Kobayashi D.Y."/>
            <person name="Raaijmakers J.M."/>
            <person name="Weller D.M."/>
            <person name="Thomashow L.S."/>
            <person name="Allen A.E."/>
            <person name="Paulsen I.T."/>
        </authorList>
    </citation>
    <scope>NUCLEOTIDE SEQUENCE [LARGE SCALE GENOMIC DNA]</scope>
    <source>
        <strain evidence="2 3">O6</strain>
    </source>
</reference>
<proteinExistence type="predicted"/>
<evidence type="ECO:0000256" key="1">
    <source>
        <dbReference type="SAM" id="Phobius"/>
    </source>
</evidence>
<dbReference type="EMBL" id="AHOT01000023">
    <property type="protein sequence ID" value="EIM14858.1"/>
    <property type="molecule type" value="Genomic_DNA"/>
</dbReference>